<feature type="transmembrane region" description="Helical" evidence="7">
    <location>
        <begin position="42"/>
        <end position="61"/>
    </location>
</feature>
<keyword evidence="6 7" id="KW-0472">Membrane</keyword>
<keyword evidence="3" id="KW-1003">Cell membrane</keyword>
<organism evidence="8 9">
    <name type="scientific">Microbulbifer harenosus</name>
    <dbReference type="NCBI Taxonomy" id="2576840"/>
    <lineage>
        <taxon>Bacteria</taxon>
        <taxon>Pseudomonadati</taxon>
        <taxon>Pseudomonadota</taxon>
        <taxon>Gammaproteobacteria</taxon>
        <taxon>Cellvibrionales</taxon>
        <taxon>Microbulbiferaceae</taxon>
        <taxon>Microbulbifer</taxon>
    </lineage>
</organism>
<comment type="similarity">
    <text evidence="2">Belongs to the binding-protein-dependent transport system permease family. AraH/RbsC subfamily.</text>
</comment>
<feature type="transmembrane region" description="Helical" evidence="7">
    <location>
        <begin position="215"/>
        <end position="235"/>
    </location>
</feature>
<dbReference type="Proteomes" id="UP000306791">
    <property type="component" value="Unassembled WGS sequence"/>
</dbReference>
<evidence type="ECO:0000256" key="7">
    <source>
        <dbReference type="SAM" id="Phobius"/>
    </source>
</evidence>
<reference evidence="8 9" key="1">
    <citation type="submission" date="2019-05" db="EMBL/GenBank/DDBJ databases">
        <title>Microbulbifer harenosus sp. nov., an alginate-degrading bacterium isolated from coastal sand.</title>
        <authorList>
            <person name="Huang H."/>
            <person name="Mo K."/>
            <person name="Bao S."/>
        </authorList>
    </citation>
    <scope>NUCLEOTIDE SEQUENCE [LARGE SCALE GENOMIC DNA]</scope>
    <source>
        <strain evidence="8 9">HB161719</strain>
    </source>
</reference>
<feature type="transmembrane region" description="Helical" evidence="7">
    <location>
        <begin position="268"/>
        <end position="288"/>
    </location>
</feature>
<protein>
    <submittedName>
        <fullName evidence="8">Sugar ABC transporter permease YjfF</fullName>
    </submittedName>
</protein>
<gene>
    <name evidence="8" type="primary">yjfF</name>
    <name evidence="8" type="ORF">FDY93_09940</name>
</gene>
<evidence type="ECO:0000256" key="5">
    <source>
        <dbReference type="ARBA" id="ARBA00022989"/>
    </source>
</evidence>
<sequence length="329" mass="34414">MQSLFLSRFSSLYITTALFCLLFLVGAFQFEGFGSSRVVANLFSDNAFLVITAIGMTFVIISGGIDLSVGAVIALTGVVCGLLIGELQMHPLLVFPLVLVGGGLFGAAMGALIHYYRLQPFIVTLAGMFLARGLATTLSEESIPIEHAFYDAVSDFGMLLPGGAWVGASTLILLLVLVAAVILAHYSRLGGYIYALGGSAQSAQLMGVPVARTTVSIYAISGFLSALGGIVYSFYTFSGYSLAAVGMELDAIAAVVIGGTLLSGGSGYVLGTVIGVLIMGVIQTYISFDGTLNSWWTKIVIGLLLFAFIGMQRLLTRQQAARLATGAAH</sequence>
<dbReference type="PANTHER" id="PTHR32196">
    <property type="entry name" value="ABC TRANSPORTER PERMEASE PROTEIN YPHD-RELATED-RELATED"/>
    <property type="match status" value="1"/>
</dbReference>
<name>A0ABY2UHE3_9GAMM</name>
<evidence type="ECO:0000313" key="9">
    <source>
        <dbReference type="Proteomes" id="UP000306791"/>
    </source>
</evidence>
<evidence type="ECO:0000256" key="3">
    <source>
        <dbReference type="ARBA" id="ARBA00022475"/>
    </source>
</evidence>
<dbReference type="RefSeq" id="WP_138235757.1">
    <property type="nucleotide sequence ID" value="NZ_CP185860.1"/>
</dbReference>
<dbReference type="NCBIfam" id="NF008630">
    <property type="entry name" value="PRK11618.1"/>
    <property type="match status" value="1"/>
</dbReference>
<keyword evidence="9" id="KW-1185">Reference proteome</keyword>
<dbReference type="CDD" id="cd06579">
    <property type="entry name" value="TM_PBP1_transp_AraH_like"/>
    <property type="match status" value="1"/>
</dbReference>
<dbReference type="EMBL" id="VANI01000010">
    <property type="protein sequence ID" value="TLM77249.1"/>
    <property type="molecule type" value="Genomic_DNA"/>
</dbReference>
<feature type="transmembrane region" description="Helical" evidence="7">
    <location>
        <begin position="12"/>
        <end position="30"/>
    </location>
</feature>
<comment type="subcellular location">
    <subcellularLocation>
        <location evidence="1">Cell inner membrane</location>
        <topology evidence="1">Multi-pass membrane protein</topology>
    </subcellularLocation>
</comment>
<evidence type="ECO:0000313" key="8">
    <source>
        <dbReference type="EMBL" id="TLM77249.1"/>
    </source>
</evidence>
<accession>A0ABY2UHE3</accession>
<dbReference type="PANTHER" id="PTHR32196:SF63">
    <property type="entry name" value="INNER MEMBRANE ABC TRANSPORTER PERMEASE PROTEIN YJFF"/>
    <property type="match status" value="1"/>
</dbReference>
<feature type="transmembrane region" description="Helical" evidence="7">
    <location>
        <begin position="164"/>
        <end position="186"/>
    </location>
</feature>
<evidence type="ECO:0000256" key="1">
    <source>
        <dbReference type="ARBA" id="ARBA00004429"/>
    </source>
</evidence>
<feature type="transmembrane region" description="Helical" evidence="7">
    <location>
        <begin position="92"/>
        <end position="116"/>
    </location>
</feature>
<dbReference type="Pfam" id="PF02653">
    <property type="entry name" value="BPD_transp_2"/>
    <property type="match status" value="1"/>
</dbReference>
<comment type="caution">
    <text evidence="8">The sequence shown here is derived from an EMBL/GenBank/DDBJ whole genome shotgun (WGS) entry which is preliminary data.</text>
</comment>
<evidence type="ECO:0000256" key="2">
    <source>
        <dbReference type="ARBA" id="ARBA00007942"/>
    </source>
</evidence>
<evidence type="ECO:0000256" key="4">
    <source>
        <dbReference type="ARBA" id="ARBA00022692"/>
    </source>
</evidence>
<evidence type="ECO:0000256" key="6">
    <source>
        <dbReference type="ARBA" id="ARBA00023136"/>
    </source>
</evidence>
<feature type="transmembrane region" description="Helical" evidence="7">
    <location>
        <begin position="67"/>
        <end position="85"/>
    </location>
</feature>
<dbReference type="InterPro" id="IPR001851">
    <property type="entry name" value="ABC_transp_permease"/>
</dbReference>
<keyword evidence="5 7" id="KW-1133">Transmembrane helix</keyword>
<proteinExistence type="inferred from homology"/>
<keyword evidence="4 7" id="KW-0812">Transmembrane</keyword>
<feature type="transmembrane region" description="Helical" evidence="7">
    <location>
        <begin position="294"/>
        <end position="315"/>
    </location>
</feature>